<dbReference type="InterPro" id="IPR051677">
    <property type="entry name" value="AfsR-DnrI-RedD_regulator"/>
</dbReference>
<evidence type="ECO:0000313" key="7">
    <source>
        <dbReference type="Proteomes" id="UP000682308"/>
    </source>
</evidence>
<name>A0A941FAQ8_9ACTN</name>
<evidence type="ECO:0000256" key="4">
    <source>
        <dbReference type="PROSITE-ProRule" id="PRU01091"/>
    </source>
</evidence>
<dbReference type="SMART" id="SM01043">
    <property type="entry name" value="BTAD"/>
    <property type="match status" value="1"/>
</dbReference>
<keyword evidence="7" id="KW-1185">Reference proteome</keyword>
<dbReference type="GO" id="GO:0003677">
    <property type="term" value="F:DNA binding"/>
    <property type="evidence" value="ECO:0007669"/>
    <property type="project" value="UniProtKB-UniRule"/>
</dbReference>
<keyword evidence="2" id="KW-0902">Two-component regulatory system</keyword>
<dbReference type="SUPFAM" id="SSF48452">
    <property type="entry name" value="TPR-like"/>
    <property type="match status" value="1"/>
</dbReference>
<dbReference type="InterPro" id="IPR011990">
    <property type="entry name" value="TPR-like_helical_dom_sf"/>
</dbReference>
<feature type="domain" description="OmpR/PhoB-type" evidence="5">
    <location>
        <begin position="1"/>
        <end position="110"/>
    </location>
</feature>
<dbReference type="Proteomes" id="UP000682308">
    <property type="component" value="Unassembled WGS sequence"/>
</dbReference>
<dbReference type="InterPro" id="IPR001867">
    <property type="entry name" value="OmpR/PhoB-type_DNA-bd"/>
</dbReference>
<dbReference type="PANTHER" id="PTHR35807">
    <property type="entry name" value="TRANSCRIPTIONAL REGULATOR REDD-RELATED"/>
    <property type="match status" value="1"/>
</dbReference>
<evidence type="ECO:0000256" key="3">
    <source>
        <dbReference type="ARBA" id="ARBA00023125"/>
    </source>
</evidence>
<dbReference type="PROSITE" id="PS51755">
    <property type="entry name" value="OMPR_PHOB"/>
    <property type="match status" value="1"/>
</dbReference>
<dbReference type="Gene3D" id="1.10.10.10">
    <property type="entry name" value="Winged helix-like DNA-binding domain superfamily/Winged helix DNA-binding domain"/>
    <property type="match status" value="1"/>
</dbReference>
<gene>
    <name evidence="6" type="ORF">KEF29_18100</name>
</gene>
<sequence>MTAKAPPIAIRAFGTFELVFDGRPVEQWKAGKARNLLQFLLLRHGRVVSRDALFEALWPDVPWSSGSSSLKVAAHMLRRILHAGQPGLRTDDSGPRLLLHTREHGYLLEAAGVSLDYETFTDLVDQAHAAQLRGDRGAASARYRQAVELYREDFLAGEHYDWAAVQREWLRSRLLCALACLVETDLLEGDHLGVINWCQRLLEAEPCHEEAFRALMLVHGHLGQLEQVGRWYRLCVSRLRTHLHIAPDLATRRLYRQAVGGGLTGQPCGLPGMTSRRPA</sequence>
<dbReference type="Pfam" id="PF00486">
    <property type="entry name" value="Trans_reg_C"/>
    <property type="match status" value="1"/>
</dbReference>
<dbReference type="GO" id="GO:0000160">
    <property type="term" value="P:phosphorelay signal transduction system"/>
    <property type="evidence" value="ECO:0007669"/>
    <property type="project" value="UniProtKB-KW"/>
</dbReference>
<dbReference type="EMBL" id="JAGTPG010000002">
    <property type="protein sequence ID" value="MBR8640628.1"/>
    <property type="molecule type" value="Genomic_DNA"/>
</dbReference>
<proteinExistence type="inferred from homology"/>
<dbReference type="GO" id="GO:0006355">
    <property type="term" value="P:regulation of DNA-templated transcription"/>
    <property type="evidence" value="ECO:0007669"/>
    <property type="project" value="InterPro"/>
</dbReference>
<dbReference type="SMART" id="SM00862">
    <property type="entry name" value="Trans_reg_C"/>
    <property type="match status" value="1"/>
</dbReference>
<dbReference type="Gene3D" id="1.25.40.10">
    <property type="entry name" value="Tetratricopeptide repeat domain"/>
    <property type="match status" value="1"/>
</dbReference>
<dbReference type="InterPro" id="IPR005158">
    <property type="entry name" value="BTAD"/>
</dbReference>
<evidence type="ECO:0000313" key="6">
    <source>
        <dbReference type="EMBL" id="MBR8640628.1"/>
    </source>
</evidence>
<keyword evidence="3 4" id="KW-0238">DNA-binding</keyword>
<comment type="similarity">
    <text evidence="1">Belongs to the AfsR/DnrI/RedD regulatory family.</text>
</comment>
<dbReference type="InterPro" id="IPR016032">
    <property type="entry name" value="Sig_transdc_resp-reg_C-effctor"/>
</dbReference>
<accession>A0A941FAQ8</accession>
<organism evidence="6 7">
    <name type="scientific">Streptomyces tuirus</name>
    <dbReference type="NCBI Taxonomy" id="68278"/>
    <lineage>
        <taxon>Bacteria</taxon>
        <taxon>Bacillati</taxon>
        <taxon>Actinomycetota</taxon>
        <taxon>Actinomycetes</taxon>
        <taxon>Kitasatosporales</taxon>
        <taxon>Streptomycetaceae</taxon>
        <taxon>Streptomyces</taxon>
    </lineage>
</organism>
<dbReference type="Pfam" id="PF03704">
    <property type="entry name" value="BTAD"/>
    <property type="match status" value="1"/>
</dbReference>
<feature type="DNA-binding region" description="OmpR/PhoB-type" evidence="4">
    <location>
        <begin position="1"/>
        <end position="110"/>
    </location>
</feature>
<dbReference type="InterPro" id="IPR036388">
    <property type="entry name" value="WH-like_DNA-bd_sf"/>
</dbReference>
<protein>
    <submittedName>
        <fullName evidence="6">Winged helix-turn-helix domain-containing protein</fullName>
    </submittedName>
</protein>
<comment type="caution">
    <text evidence="6">The sequence shown here is derived from an EMBL/GenBank/DDBJ whole genome shotgun (WGS) entry which is preliminary data.</text>
</comment>
<dbReference type="SUPFAM" id="SSF46894">
    <property type="entry name" value="C-terminal effector domain of the bipartite response regulators"/>
    <property type="match status" value="1"/>
</dbReference>
<evidence type="ECO:0000256" key="2">
    <source>
        <dbReference type="ARBA" id="ARBA00023012"/>
    </source>
</evidence>
<reference evidence="6 7" key="1">
    <citation type="submission" date="2021-04" db="EMBL/GenBank/DDBJ databases">
        <title>Characterization of the biosynthetic gene cluster of new lipopeptides with antitumor activity in the genome of the marine Streptomyces PHM034.</title>
        <authorList>
            <person name="Ceniceros A."/>
            <person name="Canedo L."/>
            <person name="Mendez C."/>
            <person name="Olano C."/>
            <person name="Schleissner C."/>
            <person name="Cuevas C."/>
            <person name="De La Calle F."/>
            <person name="Salas J.A."/>
        </authorList>
    </citation>
    <scope>NUCLEOTIDE SEQUENCE [LARGE SCALE GENOMIC DNA]</scope>
    <source>
        <strain evidence="6 7">PHM034</strain>
    </source>
</reference>
<dbReference type="AlphaFoldDB" id="A0A941FAQ8"/>
<evidence type="ECO:0000256" key="1">
    <source>
        <dbReference type="ARBA" id="ARBA00005820"/>
    </source>
</evidence>
<evidence type="ECO:0000259" key="5">
    <source>
        <dbReference type="PROSITE" id="PS51755"/>
    </source>
</evidence>